<evidence type="ECO:0000313" key="2">
    <source>
        <dbReference type="Proteomes" id="UP000008144"/>
    </source>
</evidence>
<protein>
    <submittedName>
        <fullName evidence="1">Uncharacterized protein</fullName>
    </submittedName>
</protein>
<reference evidence="1" key="3">
    <citation type="submission" date="2025-08" db="UniProtKB">
        <authorList>
            <consortium name="Ensembl"/>
        </authorList>
    </citation>
    <scope>IDENTIFICATION</scope>
</reference>
<organism evidence="1 2">
    <name type="scientific">Ciona intestinalis</name>
    <name type="common">Transparent sea squirt</name>
    <name type="synonym">Ascidia intestinalis</name>
    <dbReference type="NCBI Taxonomy" id="7719"/>
    <lineage>
        <taxon>Eukaryota</taxon>
        <taxon>Metazoa</taxon>
        <taxon>Chordata</taxon>
        <taxon>Tunicata</taxon>
        <taxon>Ascidiacea</taxon>
        <taxon>Phlebobranchia</taxon>
        <taxon>Cionidae</taxon>
        <taxon>Ciona</taxon>
    </lineage>
</organism>
<dbReference type="HOGENOM" id="CLU_2782348_0_0_1"/>
<proteinExistence type="predicted"/>
<reference evidence="1" key="2">
    <citation type="journal article" date="2008" name="Genome Biol.">
        <title>Improved genome assembly and evidence-based global gene model set for the chordate Ciona intestinalis: new insight into intron and operon populations.</title>
        <authorList>
            <person name="Satou Y."/>
            <person name="Mineta K."/>
            <person name="Ogasawara M."/>
            <person name="Sasakura Y."/>
            <person name="Shoguchi E."/>
            <person name="Ueno K."/>
            <person name="Yamada L."/>
            <person name="Matsumoto J."/>
            <person name="Wasserscheid J."/>
            <person name="Dewar K."/>
            <person name="Wiley G.B."/>
            <person name="Macmil S.L."/>
            <person name="Roe B.A."/>
            <person name="Zeller R.W."/>
            <person name="Hastings K.E."/>
            <person name="Lemaire P."/>
            <person name="Lindquist E."/>
            <person name="Endo T."/>
            <person name="Hotta K."/>
            <person name="Inaba K."/>
        </authorList>
    </citation>
    <scope>NUCLEOTIDE SEQUENCE [LARGE SCALE GENOMIC DNA]</scope>
    <source>
        <strain evidence="1">wild type</strain>
    </source>
</reference>
<dbReference type="AlphaFoldDB" id="H2XLH2"/>
<dbReference type="EMBL" id="EAAA01001711">
    <property type="status" value="NOT_ANNOTATED_CDS"/>
    <property type="molecule type" value="Genomic_DNA"/>
</dbReference>
<sequence>ADHGTKRLQGGGKKVLEVHRAALHLCLSKHKTNGYMFLLPDHFLRIFNILLRTQLAFCFFHFSSIAALK</sequence>
<reference evidence="1" key="4">
    <citation type="submission" date="2025-09" db="UniProtKB">
        <authorList>
            <consortium name="Ensembl"/>
        </authorList>
    </citation>
    <scope>IDENTIFICATION</scope>
</reference>
<dbReference type="InParanoid" id="H2XLH2"/>
<name>H2XLH2_CIOIN</name>
<keyword evidence="2" id="KW-1185">Reference proteome</keyword>
<dbReference type="Proteomes" id="UP000008144">
    <property type="component" value="Chromosome 3"/>
</dbReference>
<evidence type="ECO:0000313" key="1">
    <source>
        <dbReference type="Ensembl" id="ENSCINP00000030504.1"/>
    </source>
</evidence>
<reference evidence="2" key="1">
    <citation type="journal article" date="2002" name="Science">
        <title>The draft genome of Ciona intestinalis: insights into chordate and vertebrate origins.</title>
        <authorList>
            <person name="Dehal P."/>
            <person name="Satou Y."/>
            <person name="Campbell R.K."/>
            <person name="Chapman J."/>
            <person name="Degnan B."/>
            <person name="De Tomaso A."/>
            <person name="Davidson B."/>
            <person name="Di Gregorio A."/>
            <person name="Gelpke M."/>
            <person name="Goodstein D.M."/>
            <person name="Harafuji N."/>
            <person name="Hastings K.E."/>
            <person name="Ho I."/>
            <person name="Hotta K."/>
            <person name="Huang W."/>
            <person name="Kawashima T."/>
            <person name="Lemaire P."/>
            <person name="Martinez D."/>
            <person name="Meinertzhagen I.A."/>
            <person name="Necula S."/>
            <person name="Nonaka M."/>
            <person name="Putnam N."/>
            <person name="Rash S."/>
            <person name="Saiga H."/>
            <person name="Satake M."/>
            <person name="Terry A."/>
            <person name="Yamada L."/>
            <person name="Wang H.G."/>
            <person name="Awazu S."/>
            <person name="Azumi K."/>
            <person name="Boore J."/>
            <person name="Branno M."/>
            <person name="Chin-Bow S."/>
            <person name="DeSantis R."/>
            <person name="Doyle S."/>
            <person name="Francino P."/>
            <person name="Keys D.N."/>
            <person name="Haga S."/>
            <person name="Hayashi H."/>
            <person name="Hino K."/>
            <person name="Imai K.S."/>
            <person name="Inaba K."/>
            <person name="Kano S."/>
            <person name="Kobayashi K."/>
            <person name="Kobayashi M."/>
            <person name="Lee B.I."/>
            <person name="Makabe K.W."/>
            <person name="Manohar C."/>
            <person name="Matassi G."/>
            <person name="Medina M."/>
            <person name="Mochizuki Y."/>
            <person name="Mount S."/>
            <person name="Morishita T."/>
            <person name="Miura S."/>
            <person name="Nakayama A."/>
            <person name="Nishizaka S."/>
            <person name="Nomoto H."/>
            <person name="Ohta F."/>
            <person name="Oishi K."/>
            <person name="Rigoutsos I."/>
            <person name="Sano M."/>
            <person name="Sasaki A."/>
            <person name="Sasakura Y."/>
            <person name="Shoguchi E."/>
            <person name="Shin-i T."/>
            <person name="Spagnuolo A."/>
            <person name="Stainier D."/>
            <person name="Suzuki M.M."/>
            <person name="Tassy O."/>
            <person name="Takatori N."/>
            <person name="Tokuoka M."/>
            <person name="Yagi K."/>
            <person name="Yoshizaki F."/>
            <person name="Wada S."/>
            <person name="Zhang C."/>
            <person name="Hyatt P.D."/>
            <person name="Larimer F."/>
            <person name="Detter C."/>
            <person name="Doggett N."/>
            <person name="Glavina T."/>
            <person name="Hawkins T."/>
            <person name="Richardson P."/>
            <person name="Lucas S."/>
            <person name="Kohara Y."/>
            <person name="Levine M."/>
            <person name="Satoh N."/>
            <person name="Rokhsar D.S."/>
        </authorList>
    </citation>
    <scope>NUCLEOTIDE SEQUENCE [LARGE SCALE GENOMIC DNA]</scope>
</reference>
<dbReference type="Ensembl" id="ENSCINT00000033047.1">
    <property type="protein sequence ID" value="ENSCINP00000030504.1"/>
    <property type="gene ID" value="ENSCING00000021305.1"/>
</dbReference>
<accession>H2XLH2</accession>